<evidence type="ECO:0000313" key="2">
    <source>
        <dbReference type="Proteomes" id="UP000256409"/>
    </source>
</evidence>
<dbReference type="RefSeq" id="WP_115834477.1">
    <property type="nucleotide sequence ID" value="NZ_QQPC01000158.1"/>
</dbReference>
<evidence type="ECO:0000313" key="1">
    <source>
        <dbReference type="EMBL" id="REA80084.1"/>
    </source>
</evidence>
<dbReference type="OrthoDB" id="2402957at2"/>
<sequence length="154" mass="18071">LHTMNQSNIIKKIKIIEANIESANKQPSYLDFFLQAKFDLERLESELMKYSINPKYFNKINSDYVRYAIEDVHNAIIKIDRYISNDKVKLNYSNVQMVVRNEITEQGSYFVTQALNTLSKVEESGYSFDNFMVGPFVEDFKKAIKNRRFGSKKD</sequence>
<dbReference type="Pfam" id="PF19504">
    <property type="entry name" value="DUF6038"/>
    <property type="match status" value="1"/>
</dbReference>
<name>A0A3D8YJI3_STAPS</name>
<accession>A0A3D8YJI3</accession>
<gene>
    <name evidence="1" type="ORF">DV961_13065</name>
</gene>
<dbReference type="InterPro" id="IPR046101">
    <property type="entry name" value="DUF6038"/>
</dbReference>
<organism evidence="1 2">
    <name type="scientific">Staphylococcus pseudintermedius</name>
    <dbReference type="NCBI Taxonomy" id="283734"/>
    <lineage>
        <taxon>Bacteria</taxon>
        <taxon>Bacillati</taxon>
        <taxon>Bacillota</taxon>
        <taxon>Bacilli</taxon>
        <taxon>Bacillales</taxon>
        <taxon>Staphylococcaceae</taxon>
        <taxon>Staphylococcus</taxon>
        <taxon>Staphylococcus intermedius group</taxon>
    </lineage>
</organism>
<reference evidence="2" key="1">
    <citation type="journal article" date="2018" name="Vet. Microbiol.">
        <title>Molecular epidemiology of methicillin-resistant staphylococci amongst veterinary personnel, personnel-owned pets, patients and the hospital environment of two companion animal veterinary hospitals.</title>
        <authorList>
            <person name="Worthing K.A."/>
            <person name="Brown J."/>
            <person name="Gerber L."/>
            <person name="Abraham S."/>
            <person name="Trott D."/>
            <person name="Norris J.M."/>
        </authorList>
    </citation>
    <scope>NUCLEOTIDE SEQUENCE [LARGE SCALE GENOMIC DNA]</scope>
    <source>
        <strain evidence="2">ST496-2</strain>
    </source>
</reference>
<dbReference type="Proteomes" id="UP000256409">
    <property type="component" value="Unassembled WGS sequence"/>
</dbReference>
<protein>
    <submittedName>
        <fullName evidence="1">Uncharacterized protein</fullName>
    </submittedName>
</protein>
<proteinExistence type="predicted"/>
<feature type="non-terminal residue" evidence="1">
    <location>
        <position position="1"/>
    </location>
</feature>
<dbReference type="AlphaFoldDB" id="A0A3D8YJI3"/>
<comment type="caution">
    <text evidence="1">The sequence shown here is derived from an EMBL/GenBank/DDBJ whole genome shotgun (WGS) entry which is preliminary data.</text>
</comment>
<dbReference type="EMBL" id="QQPC01000158">
    <property type="protein sequence ID" value="REA80084.1"/>
    <property type="molecule type" value="Genomic_DNA"/>
</dbReference>